<proteinExistence type="predicted"/>
<evidence type="ECO:0000313" key="6">
    <source>
        <dbReference type="EMBL" id="KAL3757988.1"/>
    </source>
</evidence>
<feature type="compositionally biased region" description="Low complexity" evidence="3">
    <location>
        <begin position="3537"/>
        <end position="3548"/>
    </location>
</feature>
<dbReference type="PROSITE" id="PS50070">
    <property type="entry name" value="KRINGLE_2"/>
    <property type="match status" value="1"/>
</dbReference>
<dbReference type="InterPro" id="IPR000001">
    <property type="entry name" value="Kringle"/>
</dbReference>
<dbReference type="SUPFAM" id="SSF57440">
    <property type="entry name" value="Kringle-like"/>
    <property type="match status" value="1"/>
</dbReference>
<keyword evidence="2" id="KW-1015">Disulfide bond</keyword>
<feature type="compositionally biased region" description="Pro residues" evidence="3">
    <location>
        <begin position="3520"/>
        <end position="3536"/>
    </location>
</feature>
<feature type="chain" id="PRO_5044806323" description="Kringle domain-containing protein" evidence="4">
    <location>
        <begin position="33"/>
        <end position="3816"/>
    </location>
</feature>
<dbReference type="PANTHER" id="PTHR43737:SF1">
    <property type="entry name" value="DUF1501 DOMAIN-CONTAINING PROTEIN"/>
    <property type="match status" value="1"/>
</dbReference>
<dbReference type="Pfam" id="PF07394">
    <property type="entry name" value="DUF1501"/>
    <property type="match status" value="1"/>
</dbReference>
<feature type="compositionally biased region" description="Pro residues" evidence="3">
    <location>
        <begin position="3486"/>
        <end position="3499"/>
    </location>
</feature>
<evidence type="ECO:0000259" key="5">
    <source>
        <dbReference type="PROSITE" id="PS50070"/>
    </source>
</evidence>
<evidence type="ECO:0000256" key="4">
    <source>
        <dbReference type="SAM" id="SignalP"/>
    </source>
</evidence>
<evidence type="ECO:0000256" key="2">
    <source>
        <dbReference type="ARBA" id="ARBA00023157"/>
    </source>
</evidence>
<feature type="region of interest" description="Disordered" evidence="3">
    <location>
        <begin position="356"/>
        <end position="397"/>
    </location>
</feature>
<evidence type="ECO:0000256" key="1">
    <source>
        <dbReference type="ARBA" id="ARBA00022572"/>
    </source>
</evidence>
<accession>A0ABD3M552</accession>
<dbReference type="SMART" id="SM00130">
    <property type="entry name" value="KR"/>
    <property type="match status" value="1"/>
</dbReference>
<comment type="caution">
    <text evidence="6">The sequence shown here is derived from an EMBL/GenBank/DDBJ whole genome shotgun (WGS) entry which is preliminary data.</text>
</comment>
<keyword evidence="4" id="KW-0732">Signal</keyword>
<dbReference type="PROSITE" id="PS00021">
    <property type="entry name" value="KRINGLE_1"/>
    <property type="match status" value="1"/>
</dbReference>
<sequence>MNNMKHGPSSSSVNIMISILSSQLLLATLSSAAIFFDPSAEKYSCVNDDGSTLAPGVPLYLTDVDTRASDQTILLKPIKPDTVIVGGDGDGTTSMCTLHRWTMPLEDKLDKKGYYFPLGRSSPLIPADEVIGNTTGSIGDWSRPPGRASHSTEYKFLCGEASNSGANFAAGEYLCEVTLPATSQRNATDPKVMDQIDVPYFLTYYQRTMTVRNELSRFLQKNTFGPTKSELDTLEAKFTELRSAGPNVTYAAAMAKVQRDWIVDQMDPTTFTSGEFSSLRAYWRRRLNPRAEETYRIGESGPHPCEKHSRWRKFAFTNYDVQNAKSLRWGNMEVGGKYQTQKGHRITVETVTYYAPEETPAPSPSSNATTPETPAPSPSSNVTTESRTLQGQGNGNTPALSLNNLLVLGDMESANQTALFDQWPGQCARTVVLASATPDYVYSGATSLRFAGGKKCFFYRPLAPACGSNRIVDPIKAGDTLLITMRVLTDTPGQIFQMYTALSHANKGQSPWATPEDDSYMVSRTLVSNANEWVTVEALHKVGDDWKYRGKYLHPVGCNDFHLRFRLVDSVASFYLDAVTVTKTASLDIADANITNATDFSVPTSGFIINPNFVYSHQYWQNAPAAGYLRKDAELNRDVMVLRHNSTLSQNVLKQVVPGKTYNRYRFLIKLSNVDSLDLGITLRMRFSNKNIQHGPCSRPVCNFVVRLLNTTVTRGDGGWQEMITDEFEMFGNFTEWDGSVDFIMFQAFTENMDPAGEYSIAGFEEVGAEYTDAPSMSVAPSASPTNLEKEHIAYIVRYAGEIRTVIKYPFQIDNDGTILPMDGTEEYELCEVDEVEGRKAEFPDRMNFFIDRECKAIRHGNPTVNLDPNFVNMTDLHLLDLSEMNDTSVSPINVNQTFGGDWLLKAAVQDDACAAFPTPYDNDYRGADPRNPQDIPTRFTPDKPVFAKLPDDTYALFDSRLILHGNTVKNPIIDGGGNAVLRSTLRTNRDGFKTMQFPWDEAYYVYNDHNIALCSNEQPNFINQDNCVLSYEENVCVKEYIETGNSLVDVELVITFDNETLAKLHNVTLWSTARSVPNVTRYIYALDNLRWDDSILDGNVTLPCVRENPVSRWIPRPDLNGSDCTNSLTDRSKTALVEALESSNDENPHIRDIYLWNDADEDGCDEVDYDKYGMLIMTELEGCWENVHPDFMSIYDFTGYVANHPAPNVTYITNWTAIGVMQYPDNHPASFFEELKSTADMIIPIERYTYAITSRVNQGARYGDSIVLDQFAEQLRLNTNPILLKAMATDIAKLTLSNKVATNRGGGTLVCGSPNEVAPDPSLDDYFDVINRDLDCIGCMNSYGDYSKQKATVWAMNALDGEDQFCQRMAWSLYELLNVGAASNPDNTESNLYTYDIMIRHCFGNYFDILKEMTYSPKMGEQFSFVDSTSTRISWDTSGRLVFPDENYGREIMQLYTIGLHELNPDGTELRDPFGRVTKTYTNLDIMSNARVMTGFSFTARRGNIEELFRSPKSRQDPLRIEVDKHDFFPKSSVDGNWIGDRYPLCVDLPKYHFLKLGAKFVFRGGASLPTLQYNPPHWHHDESIKRFVLSPGSALYSALCNPGNDGTCTFANTIVLESNLSCFGKECRVDDLQIVQVAPGAFYEYVRQPCVDLSFYNNPKKVITGFAPWVKEVGRRHTHAMCADPRTAVAARSCCNSGENLLLHPNKTEYNHDFEYHGERVTLQTNLNQCAAANGTVCDPIALKADNPLVNIRPVYNYPYPTRNTFFWTDADCSQSVKVRGDGMIALIHQPSANPWFTDNTVPYVDLINSFEFFSVTWANDPLTLEPIYPMLNNSCGNGACSITHDDNCLCSVTLLEVPAFSSLPSREEVLKLHVGAFHPDTFSDSAINYSLLQASDDVEVFVSSDSGIIGDTSTIFKVVNQYGDTVFFKNLNSTIKLGNKYELRNPPSFMNLVRVELRDAEYEVDAFLTHLIRYPSAAPFISKKLIQYHGISNPSPGFVHRVSQAFISGSFSNGAISFGSNQFGDLKAVSAAIALDPESLSPVIDEDPVSGNVREPLLKVIQFMRSLSFQRSPTIKFRHGLFEDMSFKIGQFVFDPPDQFSFFPSDYSPPGVFANVGLVSPESKLLSMSSIVGLSNGLTSFVDYGLVRLDGGFAPYFDRPPSAPGDYSTSLGQLTLPHQLNNITSLSDKIDELSTMMTAGRLSSENKQVIQDAHAYFHQYYGIDFADRIILKLMVATPEFHTSNTLRKTGSPRSITPSPPKSSSPYKAIVYINLSGGVDSFNILTPGAIFCPLYNEYFEARGGAAGIGLMKDEVLPIDGASAMIFECDTLGVNKNLTAFKDIYDEGKGIFFANMGHLHKPVTIENWFTETRTDLFSHHTMRREAQFVDAFREGDGPGVLGRMLDILERHGHAVGATAINGRVQMIDGSPSTGRLADVMSTEGSPRIVDRNFLKGESQQLRDFLKSLHAETDDNSGIFGDAWSQSFVDVWNKTDALALSLRGAKLATSFPIPAAKNVGEISSQLELVAKLITIRNERGNGINRDVFFCEMGGYDTHSEVKDVMAEKLPSLNHAVGAFWAEMKAQGLENNIVVVQGSEFGRTITPNSNTGSDHGWGGNYFMFGGDVKGGVIKGDYPKSFLPSDPTNIGRGRLLPTTSWDALFYALAQWMGISEQSEIDYVLPNSQNFGCNLYTDSDLFNSGQQVLNGCGGVTHSAPIIFQVPEIRRLTGEEQKEVCKLATLSASTQLGFDRTKARCYVSKQVIAESEIAPGMYDVRGTAVMNFDGTLAPNVVSEQAVELIGKTATATASDFLIADAVPQSEAPSSMPSNPPSISSLPSAGPSVSTMPSNRPSHYPSFFPSVSTEPSFQPSLTTMPSNEPSSQPSASQSPSEVPSSTQPPSVSSEPTLGPTARKVFNGMFLNRDIGTVTYAGNFSEAASGLYTIRASGSAIGGSSDNFHYMYIETSGDVTFTALIEGLDASEAWAKGGIMVRSSLTSQSSHYSLFKTNLNGVSQQYRSCSGCTSYQYGRYEHSSVWLRVIKEGNVMKAFFKPSYLSKTDPWSQFGYELSMTSILSNGYFIGIAVTSNSVNGVASCHASNIQLERTCSNPTITTKQCDQASNCESGPLSGSCYNKGEIPSWEILEPISNIFDSGSYVTSFGCSNSDTVHDAFDATTNGLRCDNLNLPSQPPSLIIRPSYLRLTIAERLRVYANKDCPNCDPVSYIFEGRVNPTSSWIEISRGDLPWRNATNFPRNSVLGRPILSTHERGDDSLIYTEATFYDYDYSQCGPPPLQKEYRGKMSSTVSGRTCQRWSVQTPHTHSRTETNYPGTGLGNHNYCRNPDGQSGGAWCYTTDAKVRWEYCDVPDCKDDPSTLDDYFEYKITWTATRGSDTRPITSRSLAKTTTTTTSTALAQLSLQVAEIEVPGLVGDELPLPTLQYNGDYVPSIISGIGTFTITLIGGFSDGFSDEMAFDGSTTKFSMYRPNSGPPVEGPSSPSPPTSTTLSSQAPPNGSRVLAPPRTTPPPTRKPTSMPTPLPTTASPTRPPTTQSQVGFSFTPSHGRKSVVTALRLYMANDDAGADPIKYQISGRLMGDSNFKNQRDNLCWSISDDFWLVPNSVCSSSDIRQKLYMNTRGEIRAQAYPGFCLNSLYGYYYHRNRFTTCYSDSGDAYEYWSSVQRFTFDPKTKQLSNWNDYIGSTCAYYDRNQGRISQKQCNGSLDQQFAVAGGSPASDWALISEGNFPWISDDKRNPVGVQMASTYDEGDSSKYFVEVRFYENTTPYNEYRILFPETRDPYSPMLEFAELELPGMLLYNEG</sequence>
<evidence type="ECO:0000256" key="3">
    <source>
        <dbReference type="SAM" id="MobiDB-lite"/>
    </source>
</evidence>
<evidence type="ECO:0000313" key="7">
    <source>
        <dbReference type="Proteomes" id="UP001530293"/>
    </source>
</evidence>
<feature type="domain" description="Kringle" evidence="5">
    <location>
        <begin position="3294"/>
        <end position="3367"/>
    </location>
</feature>
<dbReference type="InterPro" id="IPR014917">
    <property type="entry name" value="DUF1800"/>
</dbReference>
<gene>
    <name evidence="6" type="ORF">ACHAWU_006046</name>
</gene>
<dbReference type="Proteomes" id="UP001530293">
    <property type="component" value="Unassembled WGS sequence"/>
</dbReference>
<organism evidence="6 7">
    <name type="scientific">Discostella pseudostelligera</name>
    <dbReference type="NCBI Taxonomy" id="259834"/>
    <lineage>
        <taxon>Eukaryota</taxon>
        <taxon>Sar</taxon>
        <taxon>Stramenopiles</taxon>
        <taxon>Ochrophyta</taxon>
        <taxon>Bacillariophyta</taxon>
        <taxon>Coscinodiscophyceae</taxon>
        <taxon>Thalassiosirophycidae</taxon>
        <taxon>Stephanodiscales</taxon>
        <taxon>Stephanodiscaceae</taxon>
        <taxon>Discostella</taxon>
    </lineage>
</organism>
<dbReference type="Pfam" id="PF00051">
    <property type="entry name" value="Kringle"/>
    <property type="match status" value="1"/>
</dbReference>
<name>A0ABD3M552_9STRA</name>
<feature type="compositionally biased region" description="Low complexity" evidence="3">
    <location>
        <begin position="356"/>
        <end position="372"/>
    </location>
</feature>
<dbReference type="InterPro" id="IPR018056">
    <property type="entry name" value="Kringle_CS"/>
</dbReference>
<reference evidence="6 7" key="1">
    <citation type="submission" date="2024-10" db="EMBL/GenBank/DDBJ databases">
        <title>Updated reference genomes for cyclostephanoid diatoms.</title>
        <authorList>
            <person name="Roberts W.R."/>
            <person name="Alverson A.J."/>
        </authorList>
    </citation>
    <scope>NUCLEOTIDE SEQUENCE [LARGE SCALE GENOMIC DNA]</scope>
    <source>
        <strain evidence="6 7">AJA232-27</strain>
    </source>
</reference>
<feature type="compositionally biased region" description="Polar residues" evidence="3">
    <location>
        <begin position="2842"/>
        <end position="2852"/>
    </location>
</feature>
<protein>
    <recommendedName>
        <fullName evidence="5">Kringle domain-containing protein</fullName>
    </recommendedName>
</protein>
<dbReference type="Gene3D" id="2.40.20.10">
    <property type="entry name" value="Plasminogen Kringle 4"/>
    <property type="match status" value="1"/>
</dbReference>
<feature type="compositionally biased region" description="Polar residues" evidence="3">
    <location>
        <begin position="3549"/>
        <end position="3558"/>
    </location>
</feature>
<dbReference type="InterPro" id="IPR013806">
    <property type="entry name" value="Kringle-like"/>
</dbReference>
<feature type="compositionally biased region" description="Low complexity" evidence="3">
    <location>
        <begin position="3500"/>
        <end position="3510"/>
    </location>
</feature>
<feature type="region of interest" description="Disordered" evidence="3">
    <location>
        <begin position="2820"/>
        <end position="2909"/>
    </location>
</feature>
<feature type="compositionally biased region" description="Low complexity" evidence="3">
    <location>
        <begin position="2821"/>
        <end position="2839"/>
    </location>
</feature>
<dbReference type="PANTHER" id="PTHR43737">
    <property type="entry name" value="BLL7424 PROTEIN"/>
    <property type="match status" value="1"/>
</dbReference>
<feature type="compositionally biased region" description="Polar residues" evidence="3">
    <location>
        <begin position="2860"/>
        <end position="2875"/>
    </location>
</feature>
<dbReference type="InterPro" id="IPR038178">
    <property type="entry name" value="Kringle_sf"/>
</dbReference>
<dbReference type="PRINTS" id="PR00018">
    <property type="entry name" value="KRINGLE"/>
</dbReference>
<dbReference type="InterPro" id="IPR010869">
    <property type="entry name" value="DUF1501"/>
</dbReference>
<feature type="signal peptide" evidence="4">
    <location>
        <begin position="1"/>
        <end position="32"/>
    </location>
</feature>
<keyword evidence="1" id="KW-0420">Kringle</keyword>
<dbReference type="EMBL" id="JALLBG020000245">
    <property type="protein sequence ID" value="KAL3757988.1"/>
    <property type="molecule type" value="Genomic_DNA"/>
</dbReference>
<dbReference type="Pfam" id="PF08811">
    <property type="entry name" value="DUF1800"/>
    <property type="match status" value="2"/>
</dbReference>
<feature type="region of interest" description="Disordered" evidence="3">
    <location>
        <begin position="3478"/>
        <end position="3558"/>
    </location>
</feature>
<feature type="compositionally biased region" description="Low complexity" evidence="3">
    <location>
        <begin position="2876"/>
        <end position="2906"/>
    </location>
</feature>
<dbReference type="CDD" id="cd00108">
    <property type="entry name" value="KR"/>
    <property type="match status" value="1"/>
</dbReference>
<feature type="compositionally biased region" description="Polar residues" evidence="3">
    <location>
        <begin position="382"/>
        <end position="397"/>
    </location>
</feature>
<keyword evidence="7" id="KW-1185">Reference proteome</keyword>